<evidence type="ECO:0000256" key="4">
    <source>
        <dbReference type="ARBA" id="ARBA00022692"/>
    </source>
</evidence>
<dbReference type="PANTHER" id="PTHR42718">
    <property type="entry name" value="MAJOR FACILITATOR SUPERFAMILY MULTIDRUG TRANSPORTER MFSC"/>
    <property type="match status" value="1"/>
</dbReference>
<dbReference type="InterPro" id="IPR020846">
    <property type="entry name" value="MFS_dom"/>
</dbReference>
<feature type="transmembrane region" description="Helical" evidence="7">
    <location>
        <begin position="71"/>
        <end position="91"/>
    </location>
</feature>
<dbReference type="Gene3D" id="1.20.1250.20">
    <property type="entry name" value="MFS general substrate transporter like domains"/>
    <property type="match status" value="1"/>
</dbReference>
<dbReference type="EMBL" id="CCAE010000014">
    <property type="protein sequence ID" value="CDN87745.1"/>
    <property type="molecule type" value="Genomic_DNA"/>
</dbReference>
<evidence type="ECO:0000256" key="5">
    <source>
        <dbReference type="ARBA" id="ARBA00022989"/>
    </source>
</evidence>
<dbReference type="GO" id="GO:0022857">
    <property type="term" value="F:transmembrane transporter activity"/>
    <property type="evidence" value="ECO:0007669"/>
    <property type="project" value="InterPro"/>
</dbReference>
<keyword evidence="4 7" id="KW-0812">Transmembrane</keyword>
<feature type="transmembrane region" description="Helical" evidence="7">
    <location>
        <begin position="97"/>
        <end position="115"/>
    </location>
</feature>
<evidence type="ECO:0000313" key="9">
    <source>
        <dbReference type="EMBL" id="CDN87745.1"/>
    </source>
</evidence>
<dbReference type="AlphaFoldDB" id="A0A1L1PQY0"/>
<organism evidence="9 10">
    <name type="scientific">Hydrogenophaga intermedia</name>
    <dbReference type="NCBI Taxonomy" id="65786"/>
    <lineage>
        <taxon>Bacteria</taxon>
        <taxon>Pseudomonadati</taxon>
        <taxon>Pseudomonadota</taxon>
        <taxon>Betaproteobacteria</taxon>
        <taxon>Burkholderiales</taxon>
        <taxon>Comamonadaceae</taxon>
        <taxon>Hydrogenophaga</taxon>
    </lineage>
</organism>
<keyword evidence="10" id="KW-1185">Reference proteome</keyword>
<feature type="transmembrane region" description="Helical" evidence="7">
    <location>
        <begin position="157"/>
        <end position="181"/>
    </location>
</feature>
<dbReference type="Proteomes" id="UP000028878">
    <property type="component" value="Unassembled WGS sequence"/>
</dbReference>
<feature type="transmembrane region" description="Helical" evidence="7">
    <location>
        <begin position="347"/>
        <end position="372"/>
    </location>
</feature>
<dbReference type="Gene3D" id="1.20.1720.10">
    <property type="entry name" value="Multidrug resistance protein D"/>
    <property type="match status" value="1"/>
</dbReference>
<dbReference type="InterPro" id="IPR036259">
    <property type="entry name" value="MFS_trans_sf"/>
</dbReference>
<evidence type="ECO:0000256" key="1">
    <source>
        <dbReference type="ARBA" id="ARBA00004651"/>
    </source>
</evidence>
<keyword evidence="5 7" id="KW-1133">Transmembrane helix</keyword>
<dbReference type="SUPFAM" id="SSF103473">
    <property type="entry name" value="MFS general substrate transporter"/>
    <property type="match status" value="1"/>
</dbReference>
<feature type="transmembrane region" description="Helical" evidence="7">
    <location>
        <begin position="218"/>
        <end position="236"/>
    </location>
</feature>
<keyword evidence="3" id="KW-1003">Cell membrane</keyword>
<gene>
    <name evidence="9" type="ORF">BN948_02171</name>
</gene>
<feature type="transmembrane region" description="Helical" evidence="7">
    <location>
        <begin position="127"/>
        <end position="145"/>
    </location>
</feature>
<reference evidence="10" key="1">
    <citation type="submission" date="2014-11" db="EMBL/GenBank/DDBJ databases">
        <title>Draft genome sequence of Hydrogenophaga intermedia S1.</title>
        <authorList>
            <person name="Gan H.M."/>
            <person name="Chew T.H."/>
            <person name="Stolz A."/>
        </authorList>
    </citation>
    <scope>NUCLEOTIDE SEQUENCE [LARGE SCALE GENOMIC DNA]</scope>
    <source>
        <strain evidence="10">S1</strain>
    </source>
</reference>
<comment type="subcellular location">
    <subcellularLocation>
        <location evidence="1">Cell membrane</location>
        <topology evidence="1">Multi-pass membrane protein</topology>
    </subcellularLocation>
</comment>
<dbReference type="PANTHER" id="PTHR42718:SF46">
    <property type="entry name" value="BLR6921 PROTEIN"/>
    <property type="match status" value="1"/>
</dbReference>
<feature type="transmembrane region" description="Helical" evidence="7">
    <location>
        <begin position="248"/>
        <end position="266"/>
    </location>
</feature>
<feature type="domain" description="Major facilitator superfamily (MFS) profile" evidence="8">
    <location>
        <begin position="6"/>
        <end position="449"/>
    </location>
</feature>
<sequence length="457" mass="48669">MNQRLLPLTVGLAFFMEQLDSTIIAPAIPDIAASLGVDPLSLNLTMTVYLLCSVVFIPTGDWLASRFGTRTVFQAALGIFALSSLMCALSTSLPMLVAARAIQGASAALMVPVGRTSIVHVTPKPQLVNALAWMITLAMAGPMLGPPLGGLLTTWLSWHWIFLINVPIALLCLLGSLRAFPQIRQSADGRFDALSWLLLGGALAIVVVVLEGVREGRLGLFVWLLPMAVLVLAYGYRSRRARLPMLDWSLLRVPTFAASFWSGSLLRVGYGALPFLLPLMLQLGLGYTPVQSGLVLLASGVVSMLTKTQTTPMLRRWGFRRVMLVNGSLCVAGLVVCALFRDHWGLGAIALAVSIAGFFRAVQFNAVAAIAYAELPPARIGAATTLNTMVWQLAIMVGISLSSVVVTLAARGAGRAEAVPLDYGLAFLVLAFIGALATPACRRLPRDAGNQLSGHKA</sequence>
<feature type="transmembrane region" description="Helical" evidence="7">
    <location>
        <begin position="423"/>
        <end position="441"/>
    </location>
</feature>
<evidence type="ECO:0000256" key="6">
    <source>
        <dbReference type="ARBA" id="ARBA00023136"/>
    </source>
</evidence>
<evidence type="ECO:0000313" key="10">
    <source>
        <dbReference type="Proteomes" id="UP000028878"/>
    </source>
</evidence>
<feature type="transmembrane region" description="Helical" evidence="7">
    <location>
        <begin position="393"/>
        <end position="411"/>
    </location>
</feature>
<keyword evidence="6 7" id="KW-0472">Membrane</keyword>
<dbReference type="GO" id="GO:0005886">
    <property type="term" value="C:plasma membrane"/>
    <property type="evidence" value="ECO:0007669"/>
    <property type="project" value="UniProtKB-SubCell"/>
</dbReference>
<name>A0A1L1PQY0_HYDIT</name>
<feature type="transmembrane region" description="Helical" evidence="7">
    <location>
        <begin position="44"/>
        <end position="64"/>
    </location>
</feature>
<keyword evidence="2" id="KW-0813">Transport</keyword>
<dbReference type="RefSeq" id="WP_009518928.1">
    <property type="nucleotide sequence ID" value="NZ_CCAE010000014.1"/>
</dbReference>
<dbReference type="PROSITE" id="PS50850">
    <property type="entry name" value="MFS"/>
    <property type="match status" value="1"/>
</dbReference>
<evidence type="ECO:0000259" key="8">
    <source>
        <dbReference type="PROSITE" id="PS50850"/>
    </source>
</evidence>
<evidence type="ECO:0000256" key="7">
    <source>
        <dbReference type="SAM" id="Phobius"/>
    </source>
</evidence>
<dbReference type="Pfam" id="PF07690">
    <property type="entry name" value="MFS_1"/>
    <property type="match status" value="1"/>
</dbReference>
<evidence type="ECO:0000256" key="3">
    <source>
        <dbReference type="ARBA" id="ARBA00022475"/>
    </source>
</evidence>
<dbReference type="InterPro" id="IPR011701">
    <property type="entry name" value="MFS"/>
</dbReference>
<feature type="transmembrane region" description="Helical" evidence="7">
    <location>
        <begin position="318"/>
        <end position="341"/>
    </location>
</feature>
<protein>
    <submittedName>
        <fullName evidence="9">Major facilitator superfamily multidrug efflux transporter</fullName>
    </submittedName>
</protein>
<feature type="transmembrane region" description="Helical" evidence="7">
    <location>
        <begin position="286"/>
        <end position="306"/>
    </location>
</feature>
<evidence type="ECO:0000256" key="2">
    <source>
        <dbReference type="ARBA" id="ARBA00022448"/>
    </source>
</evidence>
<accession>A0A1L1PQY0</accession>
<feature type="transmembrane region" description="Helical" evidence="7">
    <location>
        <begin position="193"/>
        <end position="212"/>
    </location>
</feature>
<proteinExistence type="predicted"/>